<evidence type="ECO:0000313" key="3">
    <source>
        <dbReference type="EMBL" id="SPO29520.1"/>
    </source>
</evidence>
<proteinExistence type="predicted"/>
<reference evidence="3 4" key="1">
    <citation type="submission" date="2018-03" db="EMBL/GenBank/DDBJ databases">
        <authorList>
            <person name="Guldener U."/>
        </authorList>
    </citation>
    <scope>NUCLEOTIDE SEQUENCE [LARGE SCALE GENOMIC DNA]</scope>
    <source>
        <strain evidence="3 4">NBRC100155</strain>
    </source>
</reference>
<dbReference type="InterPro" id="IPR010286">
    <property type="entry name" value="METTL16/RlmF"/>
</dbReference>
<sequence>MSSGNFVDGRLWSVCYVFASKPLPNYTEQHHLSPFTSLDPSTQIRGLDIGTGASAIYPILGVSCFPSWHFIGTDIDQSSLDYASAHIVHHPSNADRLGARIQLVPVALGEAPFLPDNKGLLHFTMCNPPFYASAEEMDLLAGLKKVPANAVCHGTPSEMVTAGGEVAFVQRMIGESLITNKEVLWWTCMLGKLSSVVQIAGELKELAKERKVGGWGGCFVYPSAYRVWGKAERGQEGWKVRDDMGTLDVIVTQESWTRRARRAKLHPQPSSEVALRGDTPKQPLLMTRISVVEVETGLAVKVAWIYGMDSVKFESFAMFLLSAVERKVSDTDAAAAK</sequence>
<evidence type="ECO:0000256" key="1">
    <source>
        <dbReference type="ARBA" id="ARBA00022603"/>
    </source>
</evidence>
<dbReference type="Proteomes" id="UP000324022">
    <property type="component" value="Unassembled WGS sequence"/>
</dbReference>
<dbReference type="OrthoDB" id="514248at2759"/>
<dbReference type="PANTHER" id="PTHR13393:SF0">
    <property type="entry name" value="RNA N6-ADENOSINE-METHYLTRANSFERASE METTL16"/>
    <property type="match status" value="1"/>
</dbReference>
<keyword evidence="2" id="KW-0808">Transferase</keyword>
<dbReference type="SUPFAM" id="SSF53335">
    <property type="entry name" value="S-adenosyl-L-methionine-dependent methyltransferases"/>
    <property type="match status" value="1"/>
</dbReference>
<organism evidence="3 4">
    <name type="scientific">Ustilago trichophora</name>
    <dbReference type="NCBI Taxonomy" id="86804"/>
    <lineage>
        <taxon>Eukaryota</taxon>
        <taxon>Fungi</taxon>
        <taxon>Dikarya</taxon>
        <taxon>Basidiomycota</taxon>
        <taxon>Ustilaginomycotina</taxon>
        <taxon>Ustilaginomycetes</taxon>
        <taxon>Ustilaginales</taxon>
        <taxon>Ustilaginaceae</taxon>
        <taxon>Ustilago</taxon>
    </lineage>
</organism>
<name>A0A5C3EGX1_9BASI</name>
<dbReference type="InterPro" id="IPR029063">
    <property type="entry name" value="SAM-dependent_MTases_sf"/>
</dbReference>
<dbReference type="GO" id="GO:0005634">
    <property type="term" value="C:nucleus"/>
    <property type="evidence" value="ECO:0007669"/>
    <property type="project" value="TreeGrafter"/>
</dbReference>
<dbReference type="PANTHER" id="PTHR13393">
    <property type="entry name" value="SAM-DEPENDENT METHYLTRANSFERASE"/>
    <property type="match status" value="1"/>
</dbReference>
<keyword evidence="1" id="KW-0489">Methyltransferase</keyword>
<protein>
    <submittedName>
        <fullName evidence="3">Uncharacterized protein</fullName>
    </submittedName>
</protein>
<dbReference type="Gene3D" id="3.40.50.150">
    <property type="entry name" value="Vaccinia Virus protein VP39"/>
    <property type="match status" value="1"/>
</dbReference>
<dbReference type="AlphaFoldDB" id="A0A5C3EGX1"/>
<accession>A0A5C3EGX1</accession>
<dbReference type="EMBL" id="OOIN01000028">
    <property type="protein sequence ID" value="SPO29520.1"/>
    <property type="molecule type" value="Genomic_DNA"/>
</dbReference>
<evidence type="ECO:0000256" key="2">
    <source>
        <dbReference type="ARBA" id="ARBA00022679"/>
    </source>
</evidence>
<keyword evidence="4" id="KW-1185">Reference proteome</keyword>
<evidence type="ECO:0000313" key="4">
    <source>
        <dbReference type="Proteomes" id="UP000324022"/>
    </source>
</evidence>
<dbReference type="Pfam" id="PF05971">
    <property type="entry name" value="Methyltransf_10"/>
    <property type="match status" value="1"/>
</dbReference>
<gene>
    <name evidence="3" type="ORF">UTRI_04747_B</name>
</gene>
<dbReference type="GO" id="GO:0070475">
    <property type="term" value="P:rRNA base methylation"/>
    <property type="evidence" value="ECO:0007669"/>
    <property type="project" value="TreeGrafter"/>
</dbReference>
<dbReference type="GO" id="GO:0008168">
    <property type="term" value="F:methyltransferase activity"/>
    <property type="evidence" value="ECO:0007669"/>
    <property type="project" value="UniProtKB-KW"/>
</dbReference>